<dbReference type="InterPro" id="IPR026838">
    <property type="entry name" value="YheC/D"/>
</dbReference>
<feature type="domain" description="ATP-grasp" evidence="2">
    <location>
        <begin position="168"/>
        <end position="391"/>
    </location>
</feature>
<gene>
    <name evidence="3" type="ORF">AAEO50_05785</name>
</gene>
<dbReference type="EMBL" id="JBBYAF010000008">
    <property type="protein sequence ID" value="MEL3971789.1"/>
    <property type="molecule type" value="Genomic_DNA"/>
</dbReference>
<dbReference type="PROSITE" id="PS50975">
    <property type="entry name" value="ATP_GRASP"/>
    <property type="match status" value="1"/>
</dbReference>
<evidence type="ECO:0000313" key="4">
    <source>
        <dbReference type="Proteomes" id="UP001389717"/>
    </source>
</evidence>
<keyword evidence="4" id="KW-1185">Reference proteome</keyword>
<keyword evidence="1" id="KW-0067">ATP-binding</keyword>
<dbReference type="InterPro" id="IPR011761">
    <property type="entry name" value="ATP-grasp"/>
</dbReference>
<evidence type="ECO:0000256" key="1">
    <source>
        <dbReference type="PROSITE-ProRule" id="PRU00409"/>
    </source>
</evidence>
<reference evidence="3 4" key="1">
    <citation type="submission" date="2024-04" db="EMBL/GenBank/DDBJ databases">
        <title>Bacillus oryzaecorticis sp. nov., a moderately halophilic bacterium isolated from rice husks.</title>
        <authorList>
            <person name="Zhu H.-S."/>
        </authorList>
    </citation>
    <scope>NUCLEOTIDE SEQUENCE [LARGE SCALE GENOMIC DNA]</scope>
    <source>
        <strain evidence="3 4">ZC255</strain>
    </source>
</reference>
<accession>A0ABU9K6T8</accession>
<dbReference type="Pfam" id="PF14398">
    <property type="entry name" value="ATPgrasp_YheCD"/>
    <property type="match status" value="1"/>
</dbReference>
<dbReference type="SUPFAM" id="SSF56059">
    <property type="entry name" value="Glutathione synthetase ATP-binding domain-like"/>
    <property type="match status" value="1"/>
</dbReference>
<dbReference type="Proteomes" id="UP001389717">
    <property type="component" value="Unassembled WGS sequence"/>
</dbReference>
<name>A0ABU9K6T8_9BACI</name>
<protein>
    <submittedName>
        <fullName evidence="3">YheC/YheD family protein</fullName>
    </submittedName>
</protein>
<sequence length="399" mass="46216">MNILYDVSRKIFFHREESLTAVPFARDSFLLSSKGTEDAYTFNIQSDEKRLSVPLIGIVASKVQNKYKGNFELFRSIQEDIGEQGGMCFVFSPDDAAGDTIHGIIFNEHVKKWVKCDFPIPNVIYNRIPSWAAEQNIEYTQFKQFIKTHHIPYFNPHFFNKWEVHQILSQCSELKDYLPSTALVEDEAGFTNFLERHKKIYVKPSFASQGRGIRLIEMEANGTIICKSIKKIEKFTSLSRFLYSYQEWFHGDQNLIMQKAIPCKTLNDHRYDFRILVLHSGEDFKLMGVGVRISHRQEVTTHVPAGGKIISLKEVATAQTKKEILPIVKSCGRELERAFGYIGEFSVDLAPREEGGFVLFEVNSKPMTFDEEDIEMKRRWQLVRTFLTLSQQQKKVDRL</sequence>
<keyword evidence="1" id="KW-0547">Nucleotide-binding</keyword>
<proteinExistence type="predicted"/>
<evidence type="ECO:0000313" key="3">
    <source>
        <dbReference type="EMBL" id="MEL3971789.1"/>
    </source>
</evidence>
<evidence type="ECO:0000259" key="2">
    <source>
        <dbReference type="PROSITE" id="PS50975"/>
    </source>
</evidence>
<organism evidence="3 4">
    <name type="scientific">Rossellomorea oryzaecorticis</name>
    <dbReference type="NCBI Taxonomy" id="1396505"/>
    <lineage>
        <taxon>Bacteria</taxon>
        <taxon>Bacillati</taxon>
        <taxon>Bacillota</taxon>
        <taxon>Bacilli</taxon>
        <taxon>Bacillales</taxon>
        <taxon>Bacillaceae</taxon>
        <taxon>Rossellomorea</taxon>
    </lineage>
</organism>
<comment type="caution">
    <text evidence="3">The sequence shown here is derived from an EMBL/GenBank/DDBJ whole genome shotgun (WGS) entry which is preliminary data.</text>
</comment>
<dbReference type="RefSeq" id="WP_341981441.1">
    <property type="nucleotide sequence ID" value="NZ_JBBYAF010000008.1"/>
</dbReference>